<dbReference type="RefSeq" id="WP_071947069.1">
    <property type="nucleotide sequence ID" value="NZ_BAAAVX010000007.1"/>
</dbReference>
<organism evidence="1 2">
    <name type="scientific">Mycolicibacterium pallens</name>
    <dbReference type="NCBI Taxonomy" id="370524"/>
    <lineage>
        <taxon>Bacteria</taxon>
        <taxon>Bacillati</taxon>
        <taxon>Actinomycetota</taxon>
        <taxon>Actinomycetes</taxon>
        <taxon>Mycobacteriales</taxon>
        <taxon>Mycobacteriaceae</taxon>
        <taxon>Mycolicibacterium</taxon>
    </lineage>
</organism>
<evidence type="ECO:0000313" key="2">
    <source>
        <dbReference type="Proteomes" id="UP000825367"/>
    </source>
</evidence>
<proteinExistence type="predicted"/>
<dbReference type="EMBL" id="CP080333">
    <property type="protein sequence ID" value="QYL18357.1"/>
    <property type="molecule type" value="Genomic_DNA"/>
</dbReference>
<name>A0ABX8VLB3_9MYCO</name>
<sequence length="171" mass="18843">MTNSPQINPDLVDWARQAGYAFGHSDQLGAALFWTDPGGETRLFVRGSAGMATLTSADRGEDEVFVLSSPRIEIIEDYLWDFFGSDIRSKRRLPWLEVPTTEAQLAGGFTIDRGNDGFAYLIDAKGERLVQVRDGDVGMMDLVLLSHLIGQSSSDIKQSYESADGRPVFAH</sequence>
<reference evidence="1 2" key="1">
    <citation type="submission" date="2021-07" db="EMBL/GenBank/DDBJ databases">
        <title>Whole genome sequencing of non-tuberculosis mycobacteria type-strains.</title>
        <authorList>
            <person name="Igarashi Y."/>
            <person name="Osugi A."/>
            <person name="Mitarai S."/>
        </authorList>
    </citation>
    <scope>NUCLEOTIDE SEQUENCE [LARGE SCALE GENOMIC DNA]</scope>
    <source>
        <strain evidence="1 2">JCM 16370</strain>
    </source>
</reference>
<evidence type="ECO:0000313" key="1">
    <source>
        <dbReference type="EMBL" id="QYL18357.1"/>
    </source>
</evidence>
<protein>
    <submittedName>
        <fullName evidence="1">TNT antitoxin family protein</fullName>
    </submittedName>
</protein>
<dbReference type="Pfam" id="PF15598">
    <property type="entry name" value="Imm61"/>
    <property type="match status" value="1"/>
</dbReference>
<dbReference type="Proteomes" id="UP000825367">
    <property type="component" value="Chromosome"/>
</dbReference>
<keyword evidence="2" id="KW-1185">Reference proteome</keyword>
<accession>A0ABX8VLB3</accession>
<dbReference type="InterPro" id="IPR028953">
    <property type="entry name" value="Imm_IFT-like"/>
</dbReference>
<gene>
    <name evidence="1" type="ORF">K0O64_07540</name>
</gene>